<dbReference type="InterPro" id="IPR050361">
    <property type="entry name" value="MPP/UQCRC_Complex"/>
</dbReference>
<evidence type="ECO:0000259" key="1">
    <source>
        <dbReference type="Pfam" id="PF05193"/>
    </source>
</evidence>
<accession>A0ABV8WZR6</accession>
<feature type="domain" description="Peptidase M16 C-terminal" evidence="1">
    <location>
        <begin position="179"/>
        <end position="355"/>
    </location>
</feature>
<reference evidence="3" key="1">
    <citation type="journal article" date="2019" name="Int. J. Syst. Evol. Microbiol.">
        <title>The Global Catalogue of Microorganisms (GCM) 10K type strain sequencing project: providing services to taxonomists for standard genome sequencing and annotation.</title>
        <authorList>
            <consortium name="The Broad Institute Genomics Platform"/>
            <consortium name="The Broad Institute Genome Sequencing Center for Infectious Disease"/>
            <person name="Wu L."/>
            <person name="Ma J."/>
        </authorList>
    </citation>
    <scope>NUCLEOTIDE SEQUENCE [LARGE SCALE GENOMIC DNA]</scope>
    <source>
        <strain evidence="3">CCUG 59778</strain>
    </source>
</reference>
<gene>
    <name evidence="2" type="primary">yfmF</name>
    <name evidence="2" type="ORF">ACFOZY_01765</name>
</gene>
<dbReference type="NCBIfam" id="NF047422">
    <property type="entry name" value="YfmF_fam"/>
    <property type="match status" value="1"/>
</dbReference>
<dbReference type="PANTHER" id="PTHR11851">
    <property type="entry name" value="METALLOPROTEASE"/>
    <property type="match status" value="1"/>
</dbReference>
<dbReference type="InterPro" id="IPR011249">
    <property type="entry name" value="Metalloenz_LuxS/M16"/>
</dbReference>
<keyword evidence="3" id="KW-1185">Reference proteome</keyword>
<sequence length="422" mass="48175">MFEKFSLNEGVTLYIRPTSQFKTLNFSVKWKHPLTNESAAKRSVLANVLQHSNEKYPSTAALRMHLDELYGTAVYTDATKRGAVHNLSLNIECVNDQFLTEEVMPSVLNLLHDMIFKPNFEDGRFKQSIVDREKQSVMTRIQSIYDDKTRYAQFRMLQILRPDHPASVTANGTLEEVEKLTVDDLMSMYEEIINRDEVDIYVVGDVDPQTFAKELEKVLPFPARKSSSPSADLKVADQNTEVQIVRERQEMKQGKLHIGFSTSINFKHPDYAKMQITNGVFGGYPHSKLFMNVREKESMAYYVSSSYSSHYGLVYVMAGIDAELDEKAVNLIGEQLDEMKAGKITDLELSQTKALLINSLKETLDSARGQIEIYDQYKSLSEDFSVEEWVEKWSSVSKEDVQQMAETINMELVYLLSGKEAN</sequence>
<dbReference type="EMBL" id="JBHSEC010000002">
    <property type="protein sequence ID" value="MFC4409156.1"/>
    <property type="molecule type" value="Genomic_DNA"/>
</dbReference>
<evidence type="ECO:0000313" key="3">
    <source>
        <dbReference type="Proteomes" id="UP001595817"/>
    </source>
</evidence>
<comment type="caution">
    <text evidence="2">The sequence shown here is derived from an EMBL/GenBank/DDBJ whole genome shotgun (WGS) entry which is preliminary data.</text>
</comment>
<dbReference type="Gene3D" id="3.30.830.10">
    <property type="entry name" value="Metalloenzyme, LuxS/M16 peptidase-like"/>
    <property type="match status" value="2"/>
</dbReference>
<dbReference type="SUPFAM" id="SSF63411">
    <property type="entry name" value="LuxS/MPP-like metallohydrolase"/>
    <property type="match status" value="2"/>
</dbReference>
<dbReference type="Proteomes" id="UP001595817">
    <property type="component" value="Unassembled WGS sequence"/>
</dbReference>
<dbReference type="InterPro" id="IPR007863">
    <property type="entry name" value="Peptidase_M16_C"/>
</dbReference>
<organism evidence="2 3">
    <name type="scientific">Chungangia koreensis</name>
    <dbReference type="NCBI Taxonomy" id="752657"/>
    <lineage>
        <taxon>Bacteria</taxon>
        <taxon>Bacillati</taxon>
        <taxon>Bacillota</taxon>
        <taxon>Bacilli</taxon>
        <taxon>Lactobacillales</taxon>
        <taxon>Chungangia</taxon>
    </lineage>
</organism>
<dbReference type="RefSeq" id="WP_378151619.1">
    <property type="nucleotide sequence ID" value="NZ_JBHSEC010000002.1"/>
</dbReference>
<dbReference type="Pfam" id="PF05193">
    <property type="entry name" value="Peptidase_M16_C"/>
    <property type="match status" value="1"/>
</dbReference>
<name>A0ABV8WZR6_9LACT</name>
<proteinExistence type="predicted"/>
<evidence type="ECO:0000313" key="2">
    <source>
        <dbReference type="EMBL" id="MFC4409156.1"/>
    </source>
</evidence>
<protein>
    <submittedName>
        <fullName evidence="2">EF-P 5-aminopentanol modification-associated protein YfmF</fullName>
    </submittedName>
</protein>
<dbReference type="PANTHER" id="PTHR11851:SF186">
    <property type="entry name" value="INACTIVE METALLOPROTEASE YMFF-RELATED"/>
    <property type="match status" value="1"/>
</dbReference>